<keyword evidence="3" id="KW-0515">Mutator protein</keyword>
<evidence type="ECO:0000256" key="7">
    <source>
        <dbReference type="ARBA" id="ARBA00022801"/>
    </source>
</evidence>
<keyword evidence="9" id="KW-0234">DNA repair</keyword>
<dbReference type="AlphaFoldDB" id="A0A0U1L464"/>
<dbReference type="InterPro" id="IPR020476">
    <property type="entry name" value="Nudix_hydrolase"/>
</dbReference>
<dbReference type="PROSITE" id="PS51462">
    <property type="entry name" value="NUDIX"/>
    <property type="match status" value="1"/>
</dbReference>
<dbReference type="RefSeq" id="WP_021170942.1">
    <property type="nucleotide sequence ID" value="NZ_CTRP01000014.1"/>
</dbReference>
<dbReference type="GO" id="GO:0008413">
    <property type="term" value="F:8-oxo-7,8-dihydroguanosine triphosphate pyrophosphatase activity"/>
    <property type="evidence" value="ECO:0007669"/>
    <property type="project" value="TreeGrafter"/>
</dbReference>
<proteinExistence type="inferred from homology"/>
<keyword evidence="8" id="KW-0460">Magnesium</keyword>
<dbReference type="GO" id="GO:0035539">
    <property type="term" value="F:8-oxo-7,8-dihydrodeoxyguanosine triphosphate pyrophosphatase activity"/>
    <property type="evidence" value="ECO:0007669"/>
    <property type="project" value="UniProtKB-EC"/>
</dbReference>
<evidence type="ECO:0000256" key="6">
    <source>
        <dbReference type="ARBA" id="ARBA00022763"/>
    </source>
</evidence>
<evidence type="ECO:0000256" key="9">
    <source>
        <dbReference type="ARBA" id="ARBA00023204"/>
    </source>
</evidence>
<evidence type="ECO:0000313" key="15">
    <source>
        <dbReference type="Proteomes" id="UP000049855"/>
    </source>
</evidence>
<dbReference type="PANTHER" id="PTHR47707:SF1">
    <property type="entry name" value="NUDIX HYDROLASE FAMILY PROTEIN"/>
    <property type="match status" value="1"/>
</dbReference>
<accession>A0A0U1L464</accession>
<comment type="similarity">
    <text evidence="2 12">Belongs to the Nudix hydrolase family.</text>
</comment>
<dbReference type="InterPro" id="IPR047127">
    <property type="entry name" value="MutT-like"/>
</dbReference>
<evidence type="ECO:0000256" key="11">
    <source>
        <dbReference type="ARBA" id="ARBA00038905"/>
    </source>
</evidence>
<evidence type="ECO:0000313" key="14">
    <source>
        <dbReference type="EMBL" id="CQR73674.1"/>
    </source>
</evidence>
<evidence type="ECO:0000256" key="4">
    <source>
        <dbReference type="ARBA" id="ARBA00022705"/>
    </source>
</evidence>
<feature type="domain" description="Nudix hydrolase" evidence="13">
    <location>
        <begin position="1"/>
        <end position="125"/>
    </location>
</feature>
<evidence type="ECO:0000256" key="8">
    <source>
        <dbReference type="ARBA" id="ARBA00022842"/>
    </source>
</evidence>
<dbReference type="EC" id="3.6.1.55" evidence="11"/>
<keyword evidence="7 12" id="KW-0378">Hydrolase</keyword>
<dbReference type="GO" id="GO:0046872">
    <property type="term" value="F:metal ion binding"/>
    <property type="evidence" value="ECO:0007669"/>
    <property type="project" value="UniProtKB-KW"/>
</dbReference>
<dbReference type="GO" id="GO:0044715">
    <property type="term" value="F:8-oxo-dGDP phosphatase activity"/>
    <property type="evidence" value="ECO:0007669"/>
    <property type="project" value="TreeGrafter"/>
</dbReference>
<organism evidence="14 15">
    <name type="scientific">Sporomusa ovata</name>
    <dbReference type="NCBI Taxonomy" id="2378"/>
    <lineage>
        <taxon>Bacteria</taxon>
        <taxon>Bacillati</taxon>
        <taxon>Bacillota</taxon>
        <taxon>Negativicutes</taxon>
        <taxon>Selenomonadales</taxon>
        <taxon>Sporomusaceae</taxon>
        <taxon>Sporomusa</taxon>
    </lineage>
</organism>
<dbReference type="Gene3D" id="3.90.79.10">
    <property type="entry name" value="Nucleoside Triphosphate Pyrophosphohydrolase"/>
    <property type="match status" value="1"/>
</dbReference>
<dbReference type="GO" id="GO:0044716">
    <property type="term" value="F:8-oxo-GDP phosphatase activity"/>
    <property type="evidence" value="ECO:0007669"/>
    <property type="project" value="TreeGrafter"/>
</dbReference>
<evidence type="ECO:0000256" key="10">
    <source>
        <dbReference type="ARBA" id="ARBA00035861"/>
    </source>
</evidence>
<evidence type="ECO:0000256" key="3">
    <source>
        <dbReference type="ARBA" id="ARBA00022457"/>
    </source>
</evidence>
<evidence type="ECO:0000256" key="12">
    <source>
        <dbReference type="RuleBase" id="RU003476"/>
    </source>
</evidence>
<dbReference type="GO" id="GO:0006260">
    <property type="term" value="P:DNA replication"/>
    <property type="evidence" value="ECO:0007669"/>
    <property type="project" value="UniProtKB-KW"/>
</dbReference>
<dbReference type="InterPro" id="IPR020084">
    <property type="entry name" value="NUDIX_hydrolase_CS"/>
</dbReference>
<evidence type="ECO:0000256" key="1">
    <source>
        <dbReference type="ARBA" id="ARBA00001946"/>
    </source>
</evidence>
<dbReference type="PROSITE" id="PS00893">
    <property type="entry name" value="NUDIX_BOX"/>
    <property type="match status" value="1"/>
</dbReference>
<dbReference type="InterPro" id="IPR015797">
    <property type="entry name" value="NUDIX_hydrolase-like_dom_sf"/>
</dbReference>
<protein>
    <recommendedName>
        <fullName evidence="11">8-oxo-dGTP diphosphatase</fullName>
        <ecNumber evidence="11">3.6.1.55</ecNumber>
    </recommendedName>
</protein>
<dbReference type="Pfam" id="PF00293">
    <property type="entry name" value="NUDIX"/>
    <property type="match status" value="1"/>
</dbReference>
<dbReference type="Proteomes" id="UP000049855">
    <property type="component" value="Unassembled WGS sequence"/>
</dbReference>
<gene>
    <name evidence="14" type="ORF">SpAn4DRAFT_0136</name>
</gene>
<comment type="catalytic activity">
    <reaction evidence="10">
        <text>8-oxo-dGTP + H2O = 8-oxo-dGMP + diphosphate + H(+)</text>
        <dbReference type="Rhea" id="RHEA:31575"/>
        <dbReference type="ChEBI" id="CHEBI:15377"/>
        <dbReference type="ChEBI" id="CHEBI:15378"/>
        <dbReference type="ChEBI" id="CHEBI:33019"/>
        <dbReference type="ChEBI" id="CHEBI:63224"/>
        <dbReference type="ChEBI" id="CHEBI:77896"/>
        <dbReference type="EC" id="3.6.1.55"/>
    </reaction>
</comment>
<keyword evidence="15" id="KW-1185">Reference proteome</keyword>
<dbReference type="CDD" id="cd03425">
    <property type="entry name" value="NUDIX_MutT_NudA_like"/>
    <property type="match status" value="1"/>
</dbReference>
<dbReference type="InterPro" id="IPR000086">
    <property type="entry name" value="NUDIX_hydrolase_dom"/>
</dbReference>
<sequence>MKEVVAGLIKKNNKLLITRRTFPPELNGKWEFPGGKIEKNETPQQGLEREIFEELNMRVYARDQFMSVRHQHSRGPINLLFYWAEWVEGDAVLTDHDMFAWVDIHELNQYDFAPADAVVAQRLQIVPE</sequence>
<keyword evidence="5" id="KW-0479">Metal-binding</keyword>
<evidence type="ECO:0000259" key="13">
    <source>
        <dbReference type="PROSITE" id="PS51462"/>
    </source>
</evidence>
<dbReference type="GO" id="GO:0006281">
    <property type="term" value="P:DNA repair"/>
    <property type="evidence" value="ECO:0007669"/>
    <property type="project" value="UniProtKB-KW"/>
</dbReference>
<evidence type="ECO:0000256" key="5">
    <source>
        <dbReference type="ARBA" id="ARBA00022723"/>
    </source>
</evidence>
<comment type="cofactor">
    <cofactor evidence="1">
        <name>Mg(2+)</name>
        <dbReference type="ChEBI" id="CHEBI:18420"/>
    </cofactor>
</comment>
<keyword evidence="6" id="KW-0227">DNA damage</keyword>
<dbReference type="EMBL" id="CTRP01000014">
    <property type="protein sequence ID" value="CQR73674.1"/>
    <property type="molecule type" value="Genomic_DNA"/>
</dbReference>
<dbReference type="PRINTS" id="PR00502">
    <property type="entry name" value="NUDIXFAMILY"/>
</dbReference>
<reference evidence="15" key="1">
    <citation type="submission" date="2015-03" db="EMBL/GenBank/DDBJ databases">
        <authorList>
            <person name="Nijsse Bart"/>
        </authorList>
    </citation>
    <scope>NUCLEOTIDE SEQUENCE [LARGE SCALE GENOMIC DNA]</scope>
</reference>
<dbReference type="PANTHER" id="PTHR47707">
    <property type="entry name" value="8-OXO-DGTP DIPHOSPHATASE"/>
    <property type="match status" value="1"/>
</dbReference>
<evidence type="ECO:0000256" key="2">
    <source>
        <dbReference type="ARBA" id="ARBA00005582"/>
    </source>
</evidence>
<dbReference type="SUPFAM" id="SSF55811">
    <property type="entry name" value="Nudix"/>
    <property type="match status" value="1"/>
</dbReference>
<name>A0A0U1L464_9FIRM</name>
<keyword evidence="4" id="KW-0235">DNA replication</keyword>